<dbReference type="NCBIfam" id="NF041200">
    <property type="entry name" value="mob_BfmA_Nterm"/>
    <property type="match status" value="1"/>
</dbReference>
<dbReference type="Proteomes" id="UP000608850">
    <property type="component" value="Unassembled WGS sequence"/>
</dbReference>
<dbReference type="AlphaFoldDB" id="A0A830GHA0"/>
<organism evidence="1 2">
    <name type="scientific">Halarchaeum nitratireducens</name>
    <dbReference type="NCBI Taxonomy" id="489913"/>
    <lineage>
        <taxon>Archaea</taxon>
        <taxon>Methanobacteriati</taxon>
        <taxon>Methanobacteriota</taxon>
        <taxon>Stenosarchaea group</taxon>
        <taxon>Halobacteria</taxon>
        <taxon>Halobacteriales</taxon>
        <taxon>Halobacteriaceae</taxon>
    </lineage>
</organism>
<evidence type="ECO:0000313" key="2">
    <source>
        <dbReference type="Proteomes" id="UP000608850"/>
    </source>
</evidence>
<gene>
    <name evidence="1" type="ORF">GCM10009021_31950</name>
</gene>
<proteinExistence type="predicted"/>
<dbReference type="InterPro" id="IPR048012">
    <property type="entry name" value="BfmA-like_N"/>
</dbReference>
<accession>A0A830GHA0</accession>
<dbReference type="EMBL" id="BMOQ01000015">
    <property type="protein sequence ID" value="GGN27025.1"/>
    <property type="molecule type" value="Genomic_DNA"/>
</dbReference>
<evidence type="ECO:0000313" key="1">
    <source>
        <dbReference type="EMBL" id="GGN27025.1"/>
    </source>
</evidence>
<reference evidence="1 2" key="1">
    <citation type="journal article" date="2019" name="Int. J. Syst. Evol. Microbiol.">
        <title>The Global Catalogue of Microorganisms (GCM) 10K type strain sequencing project: providing services to taxonomists for standard genome sequencing and annotation.</title>
        <authorList>
            <consortium name="The Broad Institute Genomics Platform"/>
            <consortium name="The Broad Institute Genome Sequencing Center for Infectious Disease"/>
            <person name="Wu L."/>
            <person name="Ma J."/>
        </authorList>
    </citation>
    <scope>NUCLEOTIDE SEQUENCE [LARGE SCALE GENOMIC DNA]</scope>
    <source>
        <strain evidence="1 2">JCM 16331</strain>
    </source>
</reference>
<protein>
    <submittedName>
        <fullName evidence="1">Uncharacterized protein</fullName>
    </submittedName>
</protein>
<name>A0A830GHA0_9EURY</name>
<dbReference type="RefSeq" id="WP_188880217.1">
    <property type="nucleotide sequence ID" value="NZ_BMOQ01000015.1"/>
</dbReference>
<comment type="caution">
    <text evidence="1">The sequence shown here is derived from an EMBL/GenBank/DDBJ whole genome shotgun (WGS) entry which is preliminary data.</text>
</comment>
<sequence>MAVANERTTVEIKRDLHDRLERLKPYESMSYHDLIDKMADEFEENRRDPNERSP</sequence>
<keyword evidence="2" id="KW-1185">Reference proteome</keyword>